<dbReference type="EMBL" id="CP025334">
    <property type="protein sequence ID" value="AZT98362.1"/>
    <property type="molecule type" value="Genomic_DNA"/>
</dbReference>
<reference evidence="4 6" key="1">
    <citation type="submission" date="2017-03" db="EMBL/GenBank/DDBJ databases">
        <authorList>
            <person name="Afonso C.L."/>
            <person name="Miller P.J."/>
            <person name="Scott M.A."/>
            <person name="Spackman E."/>
            <person name="Goraichik I."/>
            <person name="Dimitrov K.M."/>
            <person name="Suarez D.L."/>
            <person name="Swayne D.E."/>
        </authorList>
    </citation>
    <scope>NUCLEOTIDE SEQUENCE [LARGE SCALE GENOMIC DNA]</scope>
    <source>
        <strain evidence="3">6</strain>
        <strain evidence="6">6(3)</strain>
        <strain evidence="4">CNRZ 920</strain>
    </source>
</reference>
<dbReference type="EMBL" id="FXYZ01000001">
    <property type="protein sequence ID" value="SMX62401.1"/>
    <property type="molecule type" value="Genomic_DNA"/>
</dbReference>
<proteinExistence type="predicted"/>
<reference evidence="2 7" key="3">
    <citation type="submission" date="2017-12" db="EMBL/GenBank/DDBJ databases">
        <authorList>
            <person name="Levesque S."/>
        </authorList>
    </citation>
    <scope>NUCLEOTIDE SEQUENCE [LARGE SCALE GENOMIC DNA]</scope>
    <source>
        <strain evidence="2 7">SMQ-1420</strain>
    </source>
</reference>
<dbReference type="EMBL" id="FXZG01000027">
    <property type="protein sequence ID" value="SMY00018.1"/>
    <property type="molecule type" value="Genomic_DNA"/>
</dbReference>
<evidence type="ECO:0000313" key="5">
    <source>
        <dbReference type="Proteomes" id="UP000234289"/>
    </source>
</evidence>
<evidence type="ECO:0000313" key="7">
    <source>
        <dbReference type="Proteomes" id="UP000282731"/>
    </source>
</evidence>
<name>A0A2H1KKE1_BREAU</name>
<dbReference type="Proteomes" id="UP000282731">
    <property type="component" value="Chromosome"/>
</dbReference>
<reference evidence="2 7" key="4">
    <citation type="submission" date="2019-01" db="EMBL/GenBank/DDBJ databases">
        <title>Comparative genomic analysis of Brevibacterium aurantiacum sheds light on its evolution and its adaptation to smear-ripened cheeses.</title>
        <authorList>
            <person name="Moineau S."/>
        </authorList>
    </citation>
    <scope>NUCLEOTIDE SEQUENCE [LARGE SCALE GENOMIC DNA]</scope>
    <source>
        <strain evidence="2 7">SMQ-1420</strain>
    </source>
</reference>
<reference evidence="5" key="2">
    <citation type="submission" date="2017-03" db="EMBL/GenBank/DDBJ databases">
        <authorList>
            <person name="Monnet C."/>
        </authorList>
    </citation>
    <scope>NUCLEOTIDE SEQUENCE [LARGE SCALE GENOMIC DNA]</scope>
    <source>
        <strain evidence="5">CNRZ 920</strain>
    </source>
</reference>
<evidence type="ECO:0000313" key="2">
    <source>
        <dbReference type="EMBL" id="AZT98362.1"/>
    </source>
</evidence>
<dbReference type="GeneID" id="60907441"/>
<evidence type="ECO:0000313" key="4">
    <source>
        <dbReference type="EMBL" id="SMY00018.1"/>
    </source>
</evidence>
<dbReference type="Proteomes" id="UP000234327">
    <property type="component" value="Unassembled WGS sequence"/>
</dbReference>
<evidence type="ECO:0000313" key="6">
    <source>
        <dbReference type="Proteomes" id="UP000234327"/>
    </source>
</evidence>
<keyword evidence="1" id="KW-1133">Transmembrane helix</keyword>
<dbReference type="RefSeq" id="WP_096167678.1">
    <property type="nucleotide sequence ID" value="NZ_CP025331.1"/>
</dbReference>
<sequence length="89" mass="9214">MALLVLLLAAVLLAFAAVGKISTSGLTTILMAATVVGSTLLQSPGHVDPPPYKDVGVFDIVLSFLTAGLALGHGVHLFIMELAFQRRGV</sequence>
<evidence type="ECO:0000313" key="3">
    <source>
        <dbReference type="EMBL" id="SMX62401.1"/>
    </source>
</evidence>
<keyword evidence="1" id="KW-0812">Transmembrane</keyword>
<evidence type="ECO:0000256" key="1">
    <source>
        <dbReference type="SAM" id="Phobius"/>
    </source>
</evidence>
<protein>
    <submittedName>
        <fullName evidence="4">Uncharacterized protein</fullName>
    </submittedName>
</protein>
<gene>
    <name evidence="4" type="ORF">BAUR920_03275</name>
    <name evidence="3" type="ORF">BAURA63_00003</name>
    <name evidence="2" type="ORF">CXR27_16230</name>
</gene>
<organism evidence="4 5">
    <name type="scientific">Brevibacterium aurantiacum</name>
    <dbReference type="NCBI Taxonomy" id="273384"/>
    <lineage>
        <taxon>Bacteria</taxon>
        <taxon>Bacillati</taxon>
        <taxon>Actinomycetota</taxon>
        <taxon>Actinomycetes</taxon>
        <taxon>Micrococcales</taxon>
        <taxon>Brevibacteriaceae</taxon>
        <taxon>Brevibacterium</taxon>
    </lineage>
</organism>
<keyword evidence="1" id="KW-0472">Membrane</keyword>
<accession>A0A2H1KKE1</accession>
<feature type="transmembrane region" description="Helical" evidence="1">
    <location>
        <begin position="56"/>
        <end position="79"/>
    </location>
</feature>
<dbReference type="Proteomes" id="UP000234289">
    <property type="component" value="Unassembled WGS sequence"/>
</dbReference>
<dbReference type="AlphaFoldDB" id="A0A2H1KKE1"/>